<accession>A0A0E9WNJ0</accession>
<reference evidence="2" key="2">
    <citation type="journal article" date="2015" name="Fish Shellfish Immunol.">
        <title>Early steps in the European eel (Anguilla anguilla)-Vibrio vulnificus interaction in the gills: Role of the RtxA13 toxin.</title>
        <authorList>
            <person name="Callol A."/>
            <person name="Pajuelo D."/>
            <person name="Ebbesson L."/>
            <person name="Teles M."/>
            <person name="MacKenzie S."/>
            <person name="Amaro C."/>
        </authorList>
    </citation>
    <scope>NUCLEOTIDE SEQUENCE</scope>
</reference>
<evidence type="ECO:0000256" key="1">
    <source>
        <dbReference type="SAM" id="MobiDB-lite"/>
    </source>
</evidence>
<evidence type="ECO:0000313" key="2">
    <source>
        <dbReference type="EMBL" id="JAH91846.1"/>
    </source>
</evidence>
<name>A0A0E9WNJ0_ANGAN</name>
<reference evidence="2" key="1">
    <citation type="submission" date="2014-11" db="EMBL/GenBank/DDBJ databases">
        <authorList>
            <person name="Amaro Gonzalez C."/>
        </authorList>
    </citation>
    <scope>NUCLEOTIDE SEQUENCE</scope>
</reference>
<feature type="compositionally biased region" description="Polar residues" evidence="1">
    <location>
        <begin position="107"/>
        <end position="125"/>
    </location>
</feature>
<organism evidence="2">
    <name type="scientific">Anguilla anguilla</name>
    <name type="common">European freshwater eel</name>
    <name type="synonym">Muraena anguilla</name>
    <dbReference type="NCBI Taxonomy" id="7936"/>
    <lineage>
        <taxon>Eukaryota</taxon>
        <taxon>Metazoa</taxon>
        <taxon>Chordata</taxon>
        <taxon>Craniata</taxon>
        <taxon>Vertebrata</taxon>
        <taxon>Euteleostomi</taxon>
        <taxon>Actinopterygii</taxon>
        <taxon>Neopterygii</taxon>
        <taxon>Teleostei</taxon>
        <taxon>Anguilliformes</taxon>
        <taxon>Anguillidae</taxon>
        <taxon>Anguilla</taxon>
    </lineage>
</organism>
<protein>
    <submittedName>
        <fullName evidence="2">Uncharacterized protein</fullName>
    </submittedName>
</protein>
<feature type="region of interest" description="Disordered" evidence="1">
    <location>
        <begin position="77"/>
        <end position="131"/>
    </location>
</feature>
<proteinExistence type="predicted"/>
<sequence>MHNGRQSTPLNRSLAWRHQAPRTNTGLRFLRRHQRDRAGNGIATKDNHLKGCILATGHIFTSDFFVQKKQTLDTETLTQRHKDLGELPFDSSKYQQNKQTSSRDKNNTTFNAEATLQSSQTATQVRDQRCW</sequence>
<dbReference type="EMBL" id="GBXM01016731">
    <property type="protein sequence ID" value="JAH91846.1"/>
    <property type="molecule type" value="Transcribed_RNA"/>
</dbReference>
<dbReference type="AlphaFoldDB" id="A0A0E9WNJ0"/>